<gene>
    <name evidence="4" type="ORF">IAA86_05440</name>
</gene>
<dbReference type="PANTHER" id="PTHR30035">
    <property type="entry name" value="LIPOPROTEIN VACJ-RELATED"/>
    <property type="match status" value="1"/>
</dbReference>
<comment type="caution">
    <text evidence="4">The sequence shown here is derived from an EMBL/GenBank/DDBJ whole genome shotgun (WGS) entry which is preliminary data.</text>
</comment>
<dbReference type="SUPFAM" id="SSF53474">
    <property type="entry name" value="alpha/beta-Hydrolases"/>
    <property type="match status" value="1"/>
</dbReference>
<evidence type="ECO:0000313" key="5">
    <source>
        <dbReference type="Proteomes" id="UP000886865"/>
    </source>
</evidence>
<reference evidence="4" key="1">
    <citation type="submission" date="2020-10" db="EMBL/GenBank/DDBJ databases">
        <authorList>
            <person name="Gilroy R."/>
        </authorList>
    </citation>
    <scope>NUCLEOTIDE SEQUENCE</scope>
    <source>
        <strain evidence="4">CHK152-2871</strain>
    </source>
</reference>
<keyword evidence="4" id="KW-0449">Lipoprotein</keyword>
<dbReference type="InterPro" id="IPR007428">
    <property type="entry name" value="MlaA"/>
</dbReference>
<dbReference type="Pfam" id="PF04333">
    <property type="entry name" value="MlaA"/>
    <property type="match status" value="1"/>
</dbReference>
<sequence>MKFYKHLICTLFAIVLFNTQAFAKKTITQAPDFKYPDYAYEFVGRDKFEGFNRKMFVFNQKLNKYALKPIHIVWASVMPKYGMDRIQSAYTNIEYPKRLASTLLQRDFKAAGHETLRFLTNTTLGLGGLYDPADKWFNLEPLKEDVAQGLAKCKIKQGPYLVLPFINSTSPRSLLGSLIECPLDASMYIGSPITAMVKAGLLVNRTSYAQPVIKMVESNFADPYDIAKKLWGLERYIKDNNYDRKNILDNALKECKELVKANETKKALNVGDEKETKSNNLIVDDAIKGYAWFDEEKNNIDLTDNQLIADIELKNFNPQCPITDAMRTALFDTQGLKNDSIWSELSIWNRTFAKKIKTADVNIDTNKDNYKFNYILQKDKNAPVVIIYPSIGEGITSHHSIVFAKMFYDLGYSAIIFGSHFHWEFLKSMPDGFVPGIPSTDIAYLREITKKAIEKLEDKYECKLGKKTVMGTSFGAFATLFLADMESRENTLNISNFISINPPVELLYAVNVIDKNNDLWKENPIDIKKRVALSASKIIQLVEKKNETKKEDFTLDMLPFSEDEARLITCFVLRQKLSDIIFTLENTKTSKRTDIYDKINNIGYLDYINNYVKNDNLETLEEINAKTSLYSLKDYLINNRNYKIYHTLDDYLVNQTQLKDLRQFAGANLVLFDKGSHLGYLYRDEFKKQLIKDVTGN</sequence>
<evidence type="ECO:0000256" key="2">
    <source>
        <dbReference type="ARBA" id="ARBA00022729"/>
    </source>
</evidence>
<feature type="signal peptide" evidence="3">
    <location>
        <begin position="1"/>
        <end position="23"/>
    </location>
</feature>
<accession>A0A9D1FIF2</accession>
<proteinExistence type="inferred from homology"/>
<keyword evidence="2 3" id="KW-0732">Signal</keyword>
<dbReference type="GO" id="GO:0120010">
    <property type="term" value="P:intermembrane phospholipid transfer"/>
    <property type="evidence" value="ECO:0007669"/>
    <property type="project" value="TreeGrafter"/>
</dbReference>
<organism evidence="4 5">
    <name type="scientific">Candidatus Galligastranaerophilus intestinavium</name>
    <dbReference type="NCBI Taxonomy" id="2840836"/>
    <lineage>
        <taxon>Bacteria</taxon>
        <taxon>Candidatus Galligastranaerophilus</taxon>
    </lineage>
</organism>
<evidence type="ECO:0000313" key="4">
    <source>
        <dbReference type="EMBL" id="HIS74441.1"/>
    </source>
</evidence>
<dbReference type="Proteomes" id="UP000886865">
    <property type="component" value="Unassembled WGS sequence"/>
</dbReference>
<comment type="similarity">
    <text evidence="1">Belongs to the MlaA family.</text>
</comment>
<protein>
    <submittedName>
        <fullName evidence="4">VacJ family lipoprotein</fullName>
    </submittedName>
</protein>
<dbReference type="PANTHER" id="PTHR30035:SF3">
    <property type="entry name" value="INTERMEMBRANE PHOSPHOLIPID TRANSPORT SYSTEM LIPOPROTEIN MLAA"/>
    <property type="match status" value="1"/>
</dbReference>
<reference evidence="4" key="2">
    <citation type="journal article" date="2021" name="PeerJ">
        <title>Extensive microbial diversity within the chicken gut microbiome revealed by metagenomics and culture.</title>
        <authorList>
            <person name="Gilroy R."/>
            <person name="Ravi A."/>
            <person name="Getino M."/>
            <person name="Pursley I."/>
            <person name="Horton D.L."/>
            <person name="Alikhan N.F."/>
            <person name="Baker D."/>
            <person name="Gharbi K."/>
            <person name="Hall N."/>
            <person name="Watson M."/>
            <person name="Adriaenssens E.M."/>
            <person name="Foster-Nyarko E."/>
            <person name="Jarju S."/>
            <person name="Secka A."/>
            <person name="Antonio M."/>
            <person name="Oren A."/>
            <person name="Chaudhuri R.R."/>
            <person name="La Ragione R."/>
            <person name="Hildebrand F."/>
            <person name="Pallen M.J."/>
        </authorList>
    </citation>
    <scope>NUCLEOTIDE SEQUENCE</scope>
    <source>
        <strain evidence="4">CHK152-2871</strain>
    </source>
</reference>
<evidence type="ECO:0000256" key="3">
    <source>
        <dbReference type="SAM" id="SignalP"/>
    </source>
</evidence>
<dbReference type="Gene3D" id="3.40.50.1820">
    <property type="entry name" value="alpha/beta hydrolase"/>
    <property type="match status" value="1"/>
</dbReference>
<name>A0A9D1FIF2_9BACT</name>
<dbReference type="PRINTS" id="PR01805">
    <property type="entry name" value="VACJLIPOPROT"/>
</dbReference>
<feature type="chain" id="PRO_5039468031" evidence="3">
    <location>
        <begin position="24"/>
        <end position="697"/>
    </location>
</feature>
<dbReference type="InterPro" id="IPR029058">
    <property type="entry name" value="AB_hydrolase_fold"/>
</dbReference>
<evidence type="ECO:0000256" key="1">
    <source>
        <dbReference type="ARBA" id="ARBA00010634"/>
    </source>
</evidence>
<dbReference type="AlphaFoldDB" id="A0A9D1FIF2"/>
<dbReference type="GO" id="GO:0016020">
    <property type="term" value="C:membrane"/>
    <property type="evidence" value="ECO:0007669"/>
    <property type="project" value="InterPro"/>
</dbReference>
<dbReference type="EMBL" id="DVJQ01000047">
    <property type="protein sequence ID" value="HIS74441.1"/>
    <property type="molecule type" value="Genomic_DNA"/>
</dbReference>